<proteinExistence type="predicted"/>
<protein>
    <recommendedName>
        <fullName evidence="3">Antitoxin</fullName>
    </recommendedName>
</protein>
<evidence type="ECO:0000313" key="2">
    <source>
        <dbReference type="Proteomes" id="UP001519654"/>
    </source>
</evidence>
<dbReference type="RefSeq" id="WP_215791956.1">
    <property type="nucleotide sequence ID" value="NZ_JAHKKG010000009.1"/>
</dbReference>
<organism evidence="1 2">
    <name type="scientific">Paractinoplanes bogorensis</name>
    <dbReference type="NCBI Taxonomy" id="1610840"/>
    <lineage>
        <taxon>Bacteria</taxon>
        <taxon>Bacillati</taxon>
        <taxon>Actinomycetota</taxon>
        <taxon>Actinomycetes</taxon>
        <taxon>Micromonosporales</taxon>
        <taxon>Micromonosporaceae</taxon>
        <taxon>Paractinoplanes</taxon>
    </lineage>
</organism>
<evidence type="ECO:0000313" key="1">
    <source>
        <dbReference type="EMBL" id="MBU2667726.1"/>
    </source>
</evidence>
<keyword evidence="2" id="KW-1185">Reference proteome</keyword>
<gene>
    <name evidence="1" type="ORF">KOI35_29865</name>
</gene>
<comment type="caution">
    <text evidence="1">The sequence shown here is derived from an EMBL/GenBank/DDBJ whole genome shotgun (WGS) entry which is preliminary data.</text>
</comment>
<dbReference type="EMBL" id="JAHKKG010000009">
    <property type="protein sequence ID" value="MBU2667726.1"/>
    <property type="molecule type" value="Genomic_DNA"/>
</dbReference>
<dbReference type="Proteomes" id="UP001519654">
    <property type="component" value="Unassembled WGS sequence"/>
</dbReference>
<name>A0ABS5YWN3_9ACTN</name>
<sequence length="78" mass="8229">MSTQIAVRLPDELVAFVDGQVSSGSAASRAAVVVRALERERRRAAAERDAAIYAADGNDRDDLDGLAAWAGGRSLDLD</sequence>
<accession>A0ABS5YWN3</accession>
<dbReference type="NCBIfam" id="NF041551">
    <property type="entry name" value="YlcI_YnfO_N"/>
    <property type="match status" value="1"/>
</dbReference>
<reference evidence="1 2" key="1">
    <citation type="submission" date="2021-06" db="EMBL/GenBank/DDBJ databases">
        <title>Actinoplanes lichenicola sp. nov., and Actinoplanes ovalisporus sp. nov., isolated from lichen in Thailand.</title>
        <authorList>
            <person name="Saeng-In P."/>
            <person name="Kanchanasin P."/>
            <person name="Yuki M."/>
            <person name="Kudo T."/>
            <person name="Ohkuma M."/>
            <person name="Phongsopitanun W."/>
            <person name="Tanasupawat S."/>
        </authorList>
    </citation>
    <scope>NUCLEOTIDE SEQUENCE [LARGE SCALE GENOMIC DNA]</scope>
    <source>
        <strain evidence="1 2">NBRC 110975</strain>
    </source>
</reference>
<evidence type="ECO:0008006" key="3">
    <source>
        <dbReference type="Google" id="ProtNLM"/>
    </source>
</evidence>